<dbReference type="AlphaFoldDB" id="A0AA36G645"/>
<evidence type="ECO:0000256" key="1">
    <source>
        <dbReference type="ARBA" id="ARBA00004613"/>
    </source>
</evidence>
<evidence type="ECO:0000256" key="4">
    <source>
        <dbReference type="ARBA" id="ARBA00022729"/>
    </source>
</evidence>
<evidence type="ECO:0000256" key="3">
    <source>
        <dbReference type="ARBA" id="ARBA00022525"/>
    </source>
</evidence>
<comment type="similarity">
    <text evidence="2">Belongs to the nematode transthyretin-like family.</text>
</comment>
<dbReference type="EMBL" id="CATQJA010002662">
    <property type="protein sequence ID" value="CAJ0580774.1"/>
    <property type="molecule type" value="Genomic_DNA"/>
</dbReference>
<dbReference type="PANTHER" id="PTHR21700">
    <property type="entry name" value="TRANSTHYRETIN-LIKE FAMILY PROTEIN-RELATED"/>
    <property type="match status" value="1"/>
</dbReference>
<dbReference type="PANTHER" id="PTHR21700:SF46">
    <property type="entry name" value="TRANSTHYRETIN-LIKE PROTEIN 52"/>
    <property type="match status" value="1"/>
</dbReference>
<gene>
    <name evidence="5" type="ORF">MSPICULIGERA_LOCUS18957</name>
</gene>
<dbReference type="GO" id="GO:0009986">
    <property type="term" value="C:cell surface"/>
    <property type="evidence" value="ECO:0007669"/>
    <property type="project" value="InterPro"/>
</dbReference>
<dbReference type="Pfam" id="PF01060">
    <property type="entry name" value="TTR-52"/>
    <property type="match status" value="1"/>
</dbReference>
<evidence type="ECO:0000313" key="5">
    <source>
        <dbReference type="EMBL" id="CAJ0580774.1"/>
    </source>
</evidence>
<evidence type="ECO:0000313" key="6">
    <source>
        <dbReference type="Proteomes" id="UP001177023"/>
    </source>
</evidence>
<proteinExistence type="inferred from homology"/>
<keyword evidence="6" id="KW-1185">Reference proteome</keyword>
<comment type="caution">
    <text evidence="5">The sequence shown here is derived from an EMBL/GenBank/DDBJ whole genome shotgun (WGS) entry which is preliminary data.</text>
</comment>
<dbReference type="Proteomes" id="UP001177023">
    <property type="component" value="Unassembled WGS sequence"/>
</dbReference>
<keyword evidence="4" id="KW-0732">Signal</keyword>
<dbReference type="InterPro" id="IPR038479">
    <property type="entry name" value="Transthyretin-like_sf"/>
</dbReference>
<protein>
    <submittedName>
        <fullName evidence="5">Uncharacterized protein</fullName>
    </submittedName>
</protein>
<sequence length="113" mass="12670">MLVQGRVSCPYHPELISYLTVELHDLDPLPWEIDDLMGRSHTFENGTFQVSGCGSDLGPSNTPDPYLKITHFCPAKNTKGIPLKARHLKVDVIPVFLPNILKLGRIRLDDDGY</sequence>
<feature type="non-terminal residue" evidence="5">
    <location>
        <position position="1"/>
    </location>
</feature>
<dbReference type="Gene3D" id="2.60.40.3330">
    <property type="match status" value="1"/>
</dbReference>
<accession>A0AA36G645</accession>
<organism evidence="5 6">
    <name type="scientific">Mesorhabditis spiculigera</name>
    <dbReference type="NCBI Taxonomy" id="96644"/>
    <lineage>
        <taxon>Eukaryota</taxon>
        <taxon>Metazoa</taxon>
        <taxon>Ecdysozoa</taxon>
        <taxon>Nematoda</taxon>
        <taxon>Chromadorea</taxon>
        <taxon>Rhabditida</taxon>
        <taxon>Rhabditina</taxon>
        <taxon>Rhabditomorpha</taxon>
        <taxon>Rhabditoidea</taxon>
        <taxon>Rhabditidae</taxon>
        <taxon>Mesorhabditinae</taxon>
        <taxon>Mesorhabditis</taxon>
    </lineage>
</organism>
<dbReference type="GO" id="GO:0005576">
    <property type="term" value="C:extracellular region"/>
    <property type="evidence" value="ECO:0007669"/>
    <property type="project" value="UniProtKB-SubCell"/>
</dbReference>
<dbReference type="InterPro" id="IPR001534">
    <property type="entry name" value="Transthyretin-like"/>
</dbReference>
<name>A0AA36G645_9BILA</name>
<keyword evidence="3" id="KW-0964">Secreted</keyword>
<evidence type="ECO:0000256" key="2">
    <source>
        <dbReference type="ARBA" id="ARBA00010112"/>
    </source>
</evidence>
<reference evidence="5" key="1">
    <citation type="submission" date="2023-06" db="EMBL/GenBank/DDBJ databases">
        <authorList>
            <person name="Delattre M."/>
        </authorList>
    </citation>
    <scope>NUCLEOTIDE SEQUENCE</scope>
    <source>
        <strain evidence="5">AF72</strain>
    </source>
</reference>
<comment type="subcellular location">
    <subcellularLocation>
        <location evidence="1">Secreted</location>
    </subcellularLocation>
</comment>